<dbReference type="Proteomes" id="UP000887116">
    <property type="component" value="Unassembled WGS sequence"/>
</dbReference>
<comment type="caution">
    <text evidence="2">The sequence shown here is derived from an EMBL/GenBank/DDBJ whole genome shotgun (WGS) entry which is preliminary data.</text>
</comment>
<evidence type="ECO:0000259" key="1">
    <source>
        <dbReference type="Pfam" id="PF17921"/>
    </source>
</evidence>
<dbReference type="PANTHER" id="PTHR47331">
    <property type="entry name" value="PHD-TYPE DOMAIN-CONTAINING PROTEIN"/>
    <property type="match status" value="1"/>
</dbReference>
<dbReference type="InterPro" id="IPR008042">
    <property type="entry name" value="Retrotrans_Pao"/>
</dbReference>
<evidence type="ECO:0000313" key="2">
    <source>
        <dbReference type="EMBL" id="GFQ68612.1"/>
    </source>
</evidence>
<proteinExistence type="predicted"/>
<organism evidence="2 3">
    <name type="scientific">Trichonephila clavata</name>
    <name type="common">Joro spider</name>
    <name type="synonym">Nephila clavata</name>
    <dbReference type="NCBI Taxonomy" id="2740835"/>
    <lineage>
        <taxon>Eukaryota</taxon>
        <taxon>Metazoa</taxon>
        <taxon>Ecdysozoa</taxon>
        <taxon>Arthropoda</taxon>
        <taxon>Chelicerata</taxon>
        <taxon>Arachnida</taxon>
        <taxon>Araneae</taxon>
        <taxon>Araneomorphae</taxon>
        <taxon>Entelegynae</taxon>
        <taxon>Araneoidea</taxon>
        <taxon>Nephilidae</taxon>
        <taxon>Trichonephila</taxon>
    </lineage>
</organism>
<evidence type="ECO:0000313" key="3">
    <source>
        <dbReference type="Proteomes" id="UP000887116"/>
    </source>
</evidence>
<dbReference type="OrthoDB" id="8057024at2759"/>
<dbReference type="Pfam" id="PF17921">
    <property type="entry name" value="Integrase_H2C2"/>
    <property type="match status" value="1"/>
</dbReference>
<protein>
    <submittedName>
        <fullName evidence="2">Integrase catalytic domain-containing protein</fullName>
    </submittedName>
</protein>
<reference evidence="2" key="1">
    <citation type="submission" date="2020-07" db="EMBL/GenBank/DDBJ databases">
        <title>Multicomponent nature underlies the extraordinary mechanical properties of spider dragline silk.</title>
        <authorList>
            <person name="Kono N."/>
            <person name="Nakamura H."/>
            <person name="Mori M."/>
            <person name="Yoshida Y."/>
            <person name="Ohtoshi R."/>
            <person name="Malay A.D."/>
            <person name="Moran D.A.P."/>
            <person name="Tomita M."/>
            <person name="Numata K."/>
            <person name="Arakawa K."/>
        </authorList>
    </citation>
    <scope>NUCLEOTIDE SEQUENCE</scope>
</reference>
<keyword evidence="3" id="KW-1185">Reference proteome</keyword>
<dbReference type="EMBL" id="BMAO01000690">
    <property type="protein sequence ID" value="GFQ68612.1"/>
    <property type="molecule type" value="Genomic_DNA"/>
</dbReference>
<dbReference type="AlphaFoldDB" id="A0A8X6H7M3"/>
<dbReference type="InterPro" id="IPR041588">
    <property type="entry name" value="Integrase_H2C2"/>
</dbReference>
<dbReference type="Pfam" id="PF05380">
    <property type="entry name" value="Peptidase_A17"/>
    <property type="match status" value="1"/>
</dbReference>
<name>A0A8X6H7M3_TRICU</name>
<accession>A0A8X6H7M3</accession>
<gene>
    <name evidence="2" type="primary">RP20_CCG025079</name>
    <name evidence="2" type="ORF">TNCT_250511</name>
</gene>
<sequence>MAGATSSEEAITSIKTLSQVLEVRGFHLRKWHSNSPDVLSRISSNWVGDTSNLEIHPDECSKALGLTWNSVKDTFIFNLKVNFPDISPLPDALATKWKTLRKEFEQICSIHIPRWIHTVSQQVTLHGFCDASELAYASVIYVVQPQADGNTKVTLLVAKSRVAPLKPVFIPRLELNGALLLARLYPTCKNIFKEYDVHLYAWTDSQVVLSWLSSHPRNWKPYIANRTSEILDLVPADSWRYVPTKMNPADIASRGLSPKELPRCGLWWEGPQWLSCGMDSWPKQPKRDDQTSLVTRERKRTAFSFPVSVNCDFIDSLFLKFSSFYKIIDIFAFCFRYITNCKARVGKMKSNLDFKGKCHVPPLTTYERRQASNKIFSYIQNLFFKEEINCLKANKPVANKSILSALCPFIDKDGLVRVGGRLRNSTLQYSAKHPIILPNQHEICNLIVNMYHILYLHAGCNVLLGIIKQNYWIIGIKKIVKKCIHTCIICCRYRATTSKQLMGDLPAHRVTPRRSFSVSGVDYAGPISF</sequence>
<feature type="domain" description="Integrase zinc-binding" evidence="1">
    <location>
        <begin position="441"/>
        <end position="495"/>
    </location>
</feature>